<evidence type="ECO:0008006" key="2">
    <source>
        <dbReference type="Google" id="ProtNLM"/>
    </source>
</evidence>
<reference evidence="1" key="1">
    <citation type="journal article" date="2020" name="Nature">
        <title>Giant virus diversity and host interactions through global metagenomics.</title>
        <authorList>
            <person name="Schulz F."/>
            <person name="Roux S."/>
            <person name="Paez-Espino D."/>
            <person name="Jungbluth S."/>
            <person name="Walsh D.A."/>
            <person name="Denef V.J."/>
            <person name="McMahon K.D."/>
            <person name="Konstantinidis K.T."/>
            <person name="Eloe-Fadrosh E.A."/>
            <person name="Kyrpides N.C."/>
            <person name="Woyke T."/>
        </authorList>
    </citation>
    <scope>NUCLEOTIDE SEQUENCE</scope>
    <source>
        <strain evidence="1">GVMAG-M-3300023174-207</strain>
    </source>
</reference>
<evidence type="ECO:0000313" key="1">
    <source>
        <dbReference type="EMBL" id="QHT16840.1"/>
    </source>
</evidence>
<protein>
    <recommendedName>
        <fullName evidence="2">Mrr-like domain-containing protein</fullName>
    </recommendedName>
</protein>
<dbReference type="AlphaFoldDB" id="A0A6C0DKT5"/>
<name>A0A6C0DKT5_9ZZZZ</name>
<dbReference type="EMBL" id="MN739627">
    <property type="protein sequence ID" value="QHT16840.1"/>
    <property type="molecule type" value="Genomic_DNA"/>
</dbReference>
<proteinExistence type="predicted"/>
<organism evidence="1">
    <name type="scientific">viral metagenome</name>
    <dbReference type="NCBI Taxonomy" id="1070528"/>
    <lineage>
        <taxon>unclassified sequences</taxon>
        <taxon>metagenomes</taxon>
        <taxon>organismal metagenomes</taxon>
    </lineage>
</organism>
<sequence>MNIIELQKEIKSCILSAISKSDNLSVFDRVCDVFKSHFEKPAHNITEIKKRSSKSKGDIFEVFCMMYLKAKGYEVWHLTQVPDDILEFLGMQRFDVGIDLIARIKIPKRETSSLFDYFYLPVQVKYRKPTRDSQGRTVHRVGWKDISTFLSLCMRTGSPGNKDNKRGWLKHLIITNAEYVCWRGKKTKQDWTIAKKSFEKCDNFFWLNMIGHKPKVTIDEDDEEKIPVRDLRAKWLEKFK</sequence>
<accession>A0A6C0DKT5</accession>